<keyword evidence="4" id="KW-0547">Nucleotide-binding</keyword>
<evidence type="ECO:0000256" key="7">
    <source>
        <dbReference type="ARBA" id="ARBA00047899"/>
    </source>
</evidence>
<keyword evidence="5" id="KW-0418">Kinase</keyword>
<evidence type="ECO:0000256" key="3">
    <source>
        <dbReference type="ARBA" id="ARBA00022679"/>
    </source>
</evidence>
<evidence type="ECO:0000256" key="6">
    <source>
        <dbReference type="ARBA" id="ARBA00022840"/>
    </source>
</evidence>
<sequence length="504" mass="56708">MADRPLEDWIWIDEKDVFDKEPVIRSGVEELGGKNVPPSLLASSGSSTKALRGAANPSEARFPYRVVRRLDQRDEWRLQIVKHKTQPWREYLQKRSSVKVKKERRRSIELLKTEACLLRELRHEHVVQVFETIEHVGNFSILMAPVADTHLSDILHEVDMTEDNRVRKTSFQNFREWAPCLTKALAYLHSQHVEHGSIQPSTILVNQDRVILSDFGRARRVDARNATNPRTMELAGHRPASMYGAAKSPGPLVIGADDIYGLGCVFVEMATAICDRFGALGRFKAARARAPGNSSTASYAHCQKQLVQWISMLSTMCPDSASSKSKQIETADWTRMLVDVAFRMLDPSPNRRPTADLLLHVMQWFCFDSTKCLCEGAVHPEIKLSSPFLHPGFGRSRKVEDAWDKHWGPLLYNLEAAQYWDFDIPISPWEIAKDIASDGVAENVVICNILLRAAARRTQPFQVGGPPHSYFLDKSPPLAGSVLCSRVDPGSLSPDFAFEDLGQL</sequence>
<evidence type="ECO:0000313" key="11">
    <source>
        <dbReference type="Proteomes" id="UP000572817"/>
    </source>
</evidence>
<reference evidence="10" key="1">
    <citation type="submission" date="2020-04" db="EMBL/GenBank/DDBJ databases">
        <title>Genome Assembly and Annotation of Botryosphaeria dothidea sdau 11-99, a Latent Pathogen of Apple Fruit Ring Rot in China.</title>
        <authorList>
            <person name="Yu C."/>
            <person name="Diao Y."/>
            <person name="Lu Q."/>
            <person name="Zhao J."/>
            <person name="Cui S."/>
            <person name="Peng C."/>
            <person name="He B."/>
            <person name="Liu H."/>
        </authorList>
    </citation>
    <scope>NUCLEOTIDE SEQUENCE [LARGE SCALE GENOMIC DNA]</scope>
    <source>
        <strain evidence="10">Sdau11-99</strain>
    </source>
</reference>
<keyword evidence="6" id="KW-0067">ATP-binding</keyword>
<dbReference type="EC" id="2.7.11.1" evidence="1"/>
<dbReference type="GO" id="GO:0005524">
    <property type="term" value="F:ATP binding"/>
    <property type="evidence" value="ECO:0007669"/>
    <property type="project" value="UniProtKB-KW"/>
</dbReference>
<dbReference type="GO" id="GO:0004674">
    <property type="term" value="F:protein serine/threonine kinase activity"/>
    <property type="evidence" value="ECO:0007669"/>
    <property type="project" value="UniProtKB-KW"/>
</dbReference>
<feature type="domain" description="Protein kinase" evidence="9">
    <location>
        <begin position="64"/>
        <end position="365"/>
    </location>
</feature>
<evidence type="ECO:0000256" key="8">
    <source>
        <dbReference type="ARBA" id="ARBA00048679"/>
    </source>
</evidence>
<keyword evidence="11" id="KW-1185">Reference proteome</keyword>
<name>A0A8H4N9X8_9PEZI</name>
<dbReference type="EMBL" id="WWBZ02000001">
    <property type="protein sequence ID" value="KAF4314590.1"/>
    <property type="molecule type" value="Genomic_DNA"/>
</dbReference>
<dbReference type="PANTHER" id="PTHR24361:SF433">
    <property type="entry name" value="PROTEIN KINASE DOMAIN-CONTAINING PROTEIN"/>
    <property type="match status" value="1"/>
</dbReference>
<evidence type="ECO:0000256" key="2">
    <source>
        <dbReference type="ARBA" id="ARBA00022527"/>
    </source>
</evidence>
<proteinExistence type="predicted"/>
<dbReference type="Gene3D" id="1.10.510.10">
    <property type="entry name" value="Transferase(Phosphotransferase) domain 1"/>
    <property type="match status" value="1"/>
</dbReference>
<organism evidence="10 11">
    <name type="scientific">Botryosphaeria dothidea</name>
    <dbReference type="NCBI Taxonomy" id="55169"/>
    <lineage>
        <taxon>Eukaryota</taxon>
        <taxon>Fungi</taxon>
        <taxon>Dikarya</taxon>
        <taxon>Ascomycota</taxon>
        <taxon>Pezizomycotina</taxon>
        <taxon>Dothideomycetes</taxon>
        <taxon>Dothideomycetes incertae sedis</taxon>
        <taxon>Botryosphaeriales</taxon>
        <taxon>Botryosphaeriaceae</taxon>
        <taxon>Botryosphaeria</taxon>
    </lineage>
</organism>
<dbReference type="InterPro" id="IPR053235">
    <property type="entry name" value="Ser_Thr_kinase"/>
</dbReference>
<comment type="caution">
    <text evidence="10">The sequence shown here is derived from an EMBL/GenBank/DDBJ whole genome shotgun (WGS) entry which is preliminary data.</text>
</comment>
<comment type="catalytic activity">
    <reaction evidence="7">
        <text>L-threonyl-[protein] + ATP = O-phospho-L-threonyl-[protein] + ADP + H(+)</text>
        <dbReference type="Rhea" id="RHEA:46608"/>
        <dbReference type="Rhea" id="RHEA-COMP:11060"/>
        <dbReference type="Rhea" id="RHEA-COMP:11605"/>
        <dbReference type="ChEBI" id="CHEBI:15378"/>
        <dbReference type="ChEBI" id="CHEBI:30013"/>
        <dbReference type="ChEBI" id="CHEBI:30616"/>
        <dbReference type="ChEBI" id="CHEBI:61977"/>
        <dbReference type="ChEBI" id="CHEBI:456216"/>
        <dbReference type="EC" id="2.7.11.1"/>
    </reaction>
</comment>
<evidence type="ECO:0000313" key="10">
    <source>
        <dbReference type="EMBL" id="KAF4314590.1"/>
    </source>
</evidence>
<dbReference type="SUPFAM" id="SSF56112">
    <property type="entry name" value="Protein kinase-like (PK-like)"/>
    <property type="match status" value="1"/>
</dbReference>
<dbReference type="InterPro" id="IPR000719">
    <property type="entry name" value="Prot_kinase_dom"/>
</dbReference>
<dbReference type="OrthoDB" id="4062651at2759"/>
<dbReference type="InterPro" id="IPR011009">
    <property type="entry name" value="Kinase-like_dom_sf"/>
</dbReference>
<evidence type="ECO:0000256" key="1">
    <source>
        <dbReference type="ARBA" id="ARBA00012513"/>
    </source>
</evidence>
<evidence type="ECO:0000259" key="9">
    <source>
        <dbReference type="PROSITE" id="PS50011"/>
    </source>
</evidence>
<evidence type="ECO:0000256" key="5">
    <source>
        <dbReference type="ARBA" id="ARBA00022777"/>
    </source>
</evidence>
<dbReference type="PANTHER" id="PTHR24361">
    <property type="entry name" value="MITOGEN-ACTIVATED KINASE KINASE KINASE"/>
    <property type="match status" value="1"/>
</dbReference>
<keyword evidence="3" id="KW-0808">Transferase</keyword>
<dbReference type="PROSITE" id="PS50011">
    <property type="entry name" value="PROTEIN_KINASE_DOM"/>
    <property type="match status" value="1"/>
</dbReference>
<dbReference type="CDD" id="cd00180">
    <property type="entry name" value="PKc"/>
    <property type="match status" value="1"/>
</dbReference>
<dbReference type="Proteomes" id="UP000572817">
    <property type="component" value="Unassembled WGS sequence"/>
</dbReference>
<dbReference type="SMART" id="SM00220">
    <property type="entry name" value="S_TKc"/>
    <property type="match status" value="1"/>
</dbReference>
<evidence type="ECO:0000256" key="4">
    <source>
        <dbReference type="ARBA" id="ARBA00022741"/>
    </source>
</evidence>
<dbReference type="Pfam" id="PF00069">
    <property type="entry name" value="Pkinase"/>
    <property type="match status" value="1"/>
</dbReference>
<dbReference type="AlphaFoldDB" id="A0A8H4N9X8"/>
<gene>
    <name evidence="10" type="ORF">GTA08_BOTSDO01553</name>
</gene>
<dbReference type="GO" id="GO:0005737">
    <property type="term" value="C:cytoplasm"/>
    <property type="evidence" value="ECO:0007669"/>
    <property type="project" value="TreeGrafter"/>
</dbReference>
<comment type="catalytic activity">
    <reaction evidence="8">
        <text>L-seryl-[protein] + ATP = O-phospho-L-seryl-[protein] + ADP + H(+)</text>
        <dbReference type="Rhea" id="RHEA:17989"/>
        <dbReference type="Rhea" id="RHEA-COMP:9863"/>
        <dbReference type="Rhea" id="RHEA-COMP:11604"/>
        <dbReference type="ChEBI" id="CHEBI:15378"/>
        <dbReference type="ChEBI" id="CHEBI:29999"/>
        <dbReference type="ChEBI" id="CHEBI:30616"/>
        <dbReference type="ChEBI" id="CHEBI:83421"/>
        <dbReference type="ChEBI" id="CHEBI:456216"/>
        <dbReference type="EC" id="2.7.11.1"/>
    </reaction>
</comment>
<keyword evidence="2" id="KW-0723">Serine/threonine-protein kinase</keyword>
<accession>A0A8H4N9X8</accession>
<protein>
    <recommendedName>
        <fullName evidence="1">non-specific serine/threonine protein kinase</fullName>
        <ecNumber evidence="1">2.7.11.1</ecNumber>
    </recommendedName>
</protein>